<accession>A0ACC3DUE1</accession>
<dbReference type="EMBL" id="JAWDJW010000588">
    <property type="protein sequence ID" value="KAK3080401.1"/>
    <property type="molecule type" value="Genomic_DNA"/>
</dbReference>
<organism evidence="1 2">
    <name type="scientific">Coniosporium uncinatum</name>
    <dbReference type="NCBI Taxonomy" id="93489"/>
    <lineage>
        <taxon>Eukaryota</taxon>
        <taxon>Fungi</taxon>
        <taxon>Dikarya</taxon>
        <taxon>Ascomycota</taxon>
        <taxon>Pezizomycotina</taxon>
        <taxon>Dothideomycetes</taxon>
        <taxon>Dothideomycetes incertae sedis</taxon>
        <taxon>Coniosporium</taxon>
    </lineage>
</organism>
<evidence type="ECO:0000313" key="1">
    <source>
        <dbReference type="EMBL" id="KAK3080401.1"/>
    </source>
</evidence>
<gene>
    <name evidence="1" type="ORF">LTS18_001793</name>
</gene>
<evidence type="ECO:0000313" key="2">
    <source>
        <dbReference type="Proteomes" id="UP001186974"/>
    </source>
</evidence>
<protein>
    <submittedName>
        <fullName evidence="1">Uncharacterized protein</fullName>
    </submittedName>
</protein>
<proteinExistence type="predicted"/>
<keyword evidence="2" id="KW-1185">Reference proteome</keyword>
<dbReference type="Proteomes" id="UP001186974">
    <property type="component" value="Unassembled WGS sequence"/>
</dbReference>
<reference evidence="1" key="1">
    <citation type="submission" date="2024-09" db="EMBL/GenBank/DDBJ databases">
        <title>Black Yeasts Isolated from many extreme environments.</title>
        <authorList>
            <person name="Coleine C."/>
            <person name="Stajich J.E."/>
            <person name="Selbmann L."/>
        </authorList>
    </citation>
    <scope>NUCLEOTIDE SEQUENCE</scope>
    <source>
        <strain evidence="1">CCFEE 5737</strain>
    </source>
</reference>
<sequence>MAERELSIEWRASSRKREAVSFLDFPAELKNQVYKHAFNIGDPNELVWINTTMRDTAKYHPHTPTQYSRNTGRTLRRRYPYPLHLTTGLLRVCHQLHAERSSVLYGNIVFILVPWINDSRPDEAILPFHSAYAPLIRNVKFNFWINNAIGGPAPKGMCLDILRVANVAFRAYINIEHLHFIPRFANSVDQGVWINKLGNAS</sequence>
<name>A0ACC3DUE1_9PEZI</name>
<comment type="caution">
    <text evidence="1">The sequence shown here is derived from an EMBL/GenBank/DDBJ whole genome shotgun (WGS) entry which is preliminary data.</text>
</comment>